<dbReference type="AlphaFoldDB" id="A0A0V0R3M5"/>
<dbReference type="InterPro" id="IPR002528">
    <property type="entry name" value="MATE_fam"/>
</dbReference>
<feature type="transmembrane region" description="Helical" evidence="3">
    <location>
        <begin position="351"/>
        <end position="373"/>
    </location>
</feature>
<dbReference type="GO" id="GO:0042910">
    <property type="term" value="F:xenobiotic transmembrane transporter activity"/>
    <property type="evidence" value="ECO:0007669"/>
    <property type="project" value="InterPro"/>
</dbReference>
<evidence type="ECO:0000256" key="1">
    <source>
        <dbReference type="ARBA" id="ARBA00010199"/>
    </source>
</evidence>
<proteinExistence type="inferred from homology"/>
<feature type="transmembrane region" description="Helical" evidence="3">
    <location>
        <begin position="411"/>
        <end position="431"/>
    </location>
</feature>
<name>A0A0V0R3M5_PSEPJ</name>
<evidence type="ECO:0000313" key="5">
    <source>
        <dbReference type="Proteomes" id="UP000054937"/>
    </source>
</evidence>
<feature type="coiled-coil region" evidence="2">
    <location>
        <begin position="52"/>
        <end position="86"/>
    </location>
</feature>
<feature type="transmembrane region" description="Helical" evidence="3">
    <location>
        <begin position="248"/>
        <end position="269"/>
    </location>
</feature>
<dbReference type="Pfam" id="PF01554">
    <property type="entry name" value="MatE"/>
    <property type="match status" value="1"/>
</dbReference>
<sequence>MIESHTPQQELESNNISIQNQPSHFGRQEDQQLDLPIFSDFKQKKRPLKKQSEQINLQNRKFSENVNNLQKKKKKFSENNINFKQDPIELQNKYQQTHEFHFFGVYNQLNLNKYTEMLYWQKKQQNQEKIRKNSNFPQLNNFQDQELKQQQQSKYEELHNQSYVSNFDQTSQSNLKEKIKDINSQQQQLQQIQNNISQQELDSQDDNSYFGISKEVFGASGQIIGCILIGYLVQTIILHHVGKLNDSLATNTVGMCISIISCLGGYFLIGVNQGIEIVSMASANQLDIMTFEFSSILIGTTKNMEQFAAHVSFLNLCSLLYSTPLGIGAAFNYIISNAIGKQDSQKVKRCYYLNLIFQVTNGLLNIVFCEIFMDQITAFYTSTVVIFIIAYYIIGLPIQIYLGLIQKFGVFGFWAGFDLAVITGSISILILSQTFHWEDQINNIYEQLEKQKNELADYSEFEDTEEL</sequence>
<dbReference type="OrthoDB" id="2126698at2759"/>
<evidence type="ECO:0000256" key="3">
    <source>
        <dbReference type="SAM" id="Phobius"/>
    </source>
</evidence>
<evidence type="ECO:0008006" key="6">
    <source>
        <dbReference type="Google" id="ProtNLM"/>
    </source>
</evidence>
<protein>
    <recommendedName>
        <fullName evidence="6">Multi antimicrobial extrusion protein</fullName>
    </recommendedName>
</protein>
<dbReference type="EMBL" id="LDAU01000055">
    <property type="protein sequence ID" value="KRX09075.1"/>
    <property type="molecule type" value="Genomic_DNA"/>
</dbReference>
<keyword evidence="3" id="KW-0812">Transmembrane</keyword>
<feature type="coiled-coil region" evidence="2">
    <location>
        <begin position="172"/>
        <end position="202"/>
    </location>
</feature>
<comment type="caution">
    <text evidence="4">The sequence shown here is derived from an EMBL/GenBank/DDBJ whole genome shotgun (WGS) entry which is preliminary data.</text>
</comment>
<accession>A0A0V0R3M5</accession>
<dbReference type="GO" id="GO:0016020">
    <property type="term" value="C:membrane"/>
    <property type="evidence" value="ECO:0007669"/>
    <property type="project" value="InterPro"/>
</dbReference>
<reference evidence="4 5" key="1">
    <citation type="journal article" date="2015" name="Sci. Rep.">
        <title>Genome of the facultative scuticociliatosis pathogen Pseudocohnilembus persalinus provides insight into its virulence through horizontal gene transfer.</title>
        <authorList>
            <person name="Xiong J."/>
            <person name="Wang G."/>
            <person name="Cheng J."/>
            <person name="Tian M."/>
            <person name="Pan X."/>
            <person name="Warren A."/>
            <person name="Jiang C."/>
            <person name="Yuan D."/>
            <person name="Miao W."/>
        </authorList>
    </citation>
    <scope>NUCLEOTIDE SEQUENCE [LARGE SCALE GENOMIC DNA]</scope>
    <source>
        <strain evidence="4">36N120E</strain>
    </source>
</reference>
<feature type="transmembrane region" description="Helical" evidence="3">
    <location>
        <begin position="319"/>
        <end position="339"/>
    </location>
</feature>
<keyword evidence="3" id="KW-1133">Transmembrane helix</keyword>
<feature type="transmembrane region" description="Helical" evidence="3">
    <location>
        <begin position="223"/>
        <end position="242"/>
    </location>
</feature>
<keyword evidence="5" id="KW-1185">Reference proteome</keyword>
<keyword evidence="3" id="KW-0472">Membrane</keyword>
<dbReference type="Proteomes" id="UP000054937">
    <property type="component" value="Unassembled WGS sequence"/>
</dbReference>
<organism evidence="4 5">
    <name type="scientific">Pseudocohnilembus persalinus</name>
    <name type="common">Ciliate</name>
    <dbReference type="NCBI Taxonomy" id="266149"/>
    <lineage>
        <taxon>Eukaryota</taxon>
        <taxon>Sar</taxon>
        <taxon>Alveolata</taxon>
        <taxon>Ciliophora</taxon>
        <taxon>Intramacronucleata</taxon>
        <taxon>Oligohymenophorea</taxon>
        <taxon>Scuticociliatia</taxon>
        <taxon>Philasterida</taxon>
        <taxon>Pseudocohnilembidae</taxon>
        <taxon>Pseudocohnilembus</taxon>
    </lineage>
</organism>
<comment type="similarity">
    <text evidence="1">Belongs to the multi antimicrobial extrusion (MATE) (TC 2.A.66.1) family.</text>
</comment>
<keyword evidence="2" id="KW-0175">Coiled coil</keyword>
<evidence type="ECO:0000313" key="4">
    <source>
        <dbReference type="EMBL" id="KRX09075.1"/>
    </source>
</evidence>
<dbReference type="InParanoid" id="A0A0V0R3M5"/>
<gene>
    <name evidence="4" type="ORF">PPERSA_01962</name>
</gene>
<dbReference type="GO" id="GO:0015297">
    <property type="term" value="F:antiporter activity"/>
    <property type="evidence" value="ECO:0007669"/>
    <property type="project" value="InterPro"/>
</dbReference>
<evidence type="ECO:0000256" key="2">
    <source>
        <dbReference type="SAM" id="Coils"/>
    </source>
</evidence>
<feature type="transmembrane region" description="Helical" evidence="3">
    <location>
        <begin position="379"/>
        <end position="404"/>
    </location>
</feature>